<dbReference type="Pfam" id="PF02687">
    <property type="entry name" value="FtsX"/>
    <property type="match status" value="1"/>
</dbReference>
<proteinExistence type="predicted"/>
<evidence type="ECO:0000256" key="1">
    <source>
        <dbReference type="ARBA" id="ARBA00004651"/>
    </source>
</evidence>
<dbReference type="InterPro" id="IPR025857">
    <property type="entry name" value="MacB_PCD"/>
</dbReference>
<protein>
    <submittedName>
        <fullName evidence="10">ABC transporter permease DevC</fullName>
    </submittedName>
</protein>
<evidence type="ECO:0000256" key="4">
    <source>
        <dbReference type="ARBA" id="ARBA00022692"/>
    </source>
</evidence>
<evidence type="ECO:0000313" key="10">
    <source>
        <dbReference type="EMBL" id="MEJ8566736.1"/>
    </source>
</evidence>
<evidence type="ECO:0000256" key="2">
    <source>
        <dbReference type="ARBA" id="ARBA00022448"/>
    </source>
</evidence>
<dbReference type="InterPro" id="IPR051125">
    <property type="entry name" value="ABC-4/HrtB_transporter"/>
</dbReference>
<keyword evidence="11" id="KW-1185">Reference proteome</keyword>
<evidence type="ECO:0000256" key="5">
    <source>
        <dbReference type="ARBA" id="ARBA00022989"/>
    </source>
</evidence>
<reference evidence="10 11" key="1">
    <citation type="submission" date="2024-02" db="EMBL/GenBank/DDBJ databases">
        <title>A novel Wenzhouxiangellaceae bacterium, isolated from coastal sediments.</title>
        <authorList>
            <person name="Du Z.-J."/>
            <person name="Ye Y.-Q."/>
            <person name="Zhang X.-Y."/>
        </authorList>
    </citation>
    <scope>NUCLEOTIDE SEQUENCE [LARGE SCALE GENOMIC DNA]</scope>
    <source>
        <strain evidence="10 11">CH-27</strain>
    </source>
</reference>
<comment type="subcellular location">
    <subcellularLocation>
        <location evidence="1">Cell membrane</location>
        <topology evidence="1">Multi-pass membrane protein</topology>
    </subcellularLocation>
</comment>
<sequence length="382" mass="42778">MRVPIGWLQLRHRPMRLVVALCGIGFAVLLILMQLGFRAALFDSATRYHERFDYDIALFSPDSVFIVRPQPFSIRRLYQSLGMTDVRAVTPVYIFPAVWKNPWNNDRRSITAIGFDPDDPLLVTPGFEESRPLLSRQDVLLFDANSRPEFGPVADALGRGESLVTEVNDREVRVVGLFEMGTSFGIDGSIITSDDNWLRLFPERPRDEIQLGLVRLEEGADPVAVRDRLRAYLPDDVLVMTKADFVQRETDYWNGATPIGYIFAFGAIMGFVVGSIIVYQILFADVSEHLNEYATLRAIGYTNRFVSGIVLQQAGILAVLGFLPGVAVVWWLYGKAAAATNLPLHLTLDRSVTVFAMTLAMCALSSLLAMRKVRRLDPADVF</sequence>
<evidence type="ECO:0000256" key="3">
    <source>
        <dbReference type="ARBA" id="ARBA00022475"/>
    </source>
</evidence>
<evidence type="ECO:0000259" key="8">
    <source>
        <dbReference type="Pfam" id="PF02687"/>
    </source>
</evidence>
<feature type="transmembrane region" description="Helical" evidence="7">
    <location>
        <begin position="305"/>
        <end position="332"/>
    </location>
</feature>
<evidence type="ECO:0000256" key="6">
    <source>
        <dbReference type="ARBA" id="ARBA00023136"/>
    </source>
</evidence>
<dbReference type="GO" id="GO:0005886">
    <property type="term" value="C:plasma membrane"/>
    <property type="evidence" value="ECO:0007669"/>
    <property type="project" value="UniProtKB-SubCell"/>
</dbReference>
<evidence type="ECO:0000259" key="9">
    <source>
        <dbReference type="Pfam" id="PF12704"/>
    </source>
</evidence>
<organism evidence="10 11">
    <name type="scientific">Elongatibacter sediminis</name>
    <dbReference type="NCBI Taxonomy" id="3119006"/>
    <lineage>
        <taxon>Bacteria</taxon>
        <taxon>Pseudomonadati</taxon>
        <taxon>Pseudomonadota</taxon>
        <taxon>Gammaproteobacteria</taxon>
        <taxon>Chromatiales</taxon>
        <taxon>Wenzhouxiangellaceae</taxon>
        <taxon>Elongatibacter</taxon>
    </lineage>
</organism>
<dbReference type="NCBIfam" id="TIGR01185">
    <property type="entry name" value="devC"/>
    <property type="match status" value="1"/>
</dbReference>
<keyword evidence="3" id="KW-1003">Cell membrane</keyword>
<gene>
    <name evidence="10" type="primary">devC</name>
    <name evidence="10" type="ORF">V3330_03760</name>
</gene>
<feature type="transmembrane region" description="Helical" evidence="7">
    <location>
        <begin position="259"/>
        <end position="284"/>
    </location>
</feature>
<feature type="domain" description="ABC3 transporter permease C-terminal" evidence="8">
    <location>
        <begin position="266"/>
        <end position="378"/>
    </location>
</feature>
<dbReference type="Proteomes" id="UP001359886">
    <property type="component" value="Unassembled WGS sequence"/>
</dbReference>
<dbReference type="InterPro" id="IPR005891">
    <property type="entry name" value="DevC"/>
</dbReference>
<dbReference type="PANTHER" id="PTHR43738:SF1">
    <property type="entry name" value="HEMIN TRANSPORT SYSTEM PERMEASE PROTEIN HRTB-RELATED"/>
    <property type="match status" value="1"/>
</dbReference>
<dbReference type="PANTHER" id="PTHR43738">
    <property type="entry name" value="ABC TRANSPORTER, MEMBRANE PROTEIN"/>
    <property type="match status" value="1"/>
</dbReference>
<dbReference type="AlphaFoldDB" id="A0AAW9RG50"/>
<keyword evidence="5 7" id="KW-1133">Transmembrane helix</keyword>
<name>A0AAW9RG50_9GAMM</name>
<evidence type="ECO:0000256" key="7">
    <source>
        <dbReference type="SAM" id="Phobius"/>
    </source>
</evidence>
<dbReference type="RefSeq" id="WP_354694058.1">
    <property type="nucleotide sequence ID" value="NZ_JAZHOG010000002.1"/>
</dbReference>
<feature type="domain" description="MacB-like periplasmic core" evidence="9">
    <location>
        <begin position="19"/>
        <end position="231"/>
    </location>
</feature>
<dbReference type="InterPro" id="IPR003838">
    <property type="entry name" value="ABC3_permease_C"/>
</dbReference>
<evidence type="ECO:0000313" key="11">
    <source>
        <dbReference type="Proteomes" id="UP001359886"/>
    </source>
</evidence>
<comment type="caution">
    <text evidence="10">The sequence shown here is derived from an EMBL/GenBank/DDBJ whole genome shotgun (WGS) entry which is preliminary data.</text>
</comment>
<dbReference type="Pfam" id="PF12704">
    <property type="entry name" value="MacB_PCD"/>
    <property type="match status" value="1"/>
</dbReference>
<dbReference type="EMBL" id="JAZHOG010000002">
    <property type="protein sequence ID" value="MEJ8566736.1"/>
    <property type="molecule type" value="Genomic_DNA"/>
</dbReference>
<keyword evidence="6 7" id="KW-0472">Membrane</keyword>
<feature type="transmembrane region" description="Helical" evidence="7">
    <location>
        <begin position="352"/>
        <end position="370"/>
    </location>
</feature>
<keyword evidence="4 7" id="KW-0812">Transmembrane</keyword>
<accession>A0AAW9RG50</accession>
<dbReference type="PIRSF" id="PIRSF031773">
    <property type="entry name" value="DevC"/>
    <property type="match status" value="1"/>
</dbReference>
<keyword evidence="2" id="KW-0813">Transport</keyword>